<comment type="subcellular location">
    <subcellularLocation>
        <location evidence="1 8">Membrane</location>
        <topology evidence="1 8">Multi-pass membrane protein</topology>
    </subcellularLocation>
</comment>
<keyword evidence="7" id="KW-0325">Glycoprotein</keyword>
<evidence type="ECO:0000256" key="8">
    <source>
        <dbReference type="RuleBase" id="RU310713"/>
    </source>
</evidence>
<dbReference type="InterPro" id="IPR013783">
    <property type="entry name" value="Ig-like_fold"/>
</dbReference>
<name>A0A9D3NRQ9_9TELE</name>
<feature type="region of interest" description="Disordered" evidence="9">
    <location>
        <begin position="1413"/>
        <end position="1474"/>
    </location>
</feature>
<evidence type="ECO:0000256" key="1">
    <source>
        <dbReference type="ARBA" id="ARBA00004141"/>
    </source>
</evidence>
<dbReference type="InterPro" id="IPR003599">
    <property type="entry name" value="Ig_sub"/>
</dbReference>
<dbReference type="InterPro" id="IPR036179">
    <property type="entry name" value="Ig-like_dom_sf"/>
</dbReference>
<evidence type="ECO:0000313" key="11">
    <source>
        <dbReference type="EMBL" id="KAG7327325.1"/>
    </source>
</evidence>
<evidence type="ECO:0000256" key="4">
    <source>
        <dbReference type="ARBA" id="ARBA00022729"/>
    </source>
</evidence>
<evidence type="ECO:0000313" key="12">
    <source>
        <dbReference type="Proteomes" id="UP000824219"/>
    </source>
</evidence>
<dbReference type="GO" id="GO:0008381">
    <property type="term" value="F:mechanosensitive monoatomic ion channel activity"/>
    <property type="evidence" value="ECO:0007669"/>
    <property type="project" value="TreeGrafter"/>
</dbReference>
<dbReference type="GO" id="GO:0005886">
    <property type="term" value="C:plasma membrane"/>
    <property type="evidence" value="ECO:0007669"/>
    <property type="project" value="InterPro"/>
</dbReference>
<evidence type="ECO:0000259" key="10">
    <source>
        <dbReference type="PROSITE" id="PS50835"/>
    </source>
</evidence>
<evidence type="ECO:0000256" key="6">
    <source>
        <dbReference type="ARBA" id="ARBA00023136"/>
    </source>
</evidence>
<evidence type="ECO:0000256" key="3">
    <source>
        <dbReference type="ARBA" id="ARBA00022692"/>
    </source>
</evidence>
<evidence type="ECO:0000256" key="5">
    <source>
        <dbReference type="ARBA" id="ARBA00022989"/>
    </source>
</evidence>
<feature type="transmembrane region" description="Helical" evidence="8">
    <location>
        <begin position="429"/>
        <end position="448"/>
    </location>
</feature>
<feature type="transmembrane region" description="Helical" evidence="8">
    <location>
        <begin position="217"/>
        <end position="236"/>
    </location>
</feature>
<dbReference type="CDD" id="cd00096">
    <property type="entry name" value="Ig"/>
    <property type="match status" value="4"/>
</dbReference>
<dbReference type="PROSITE" id="PS50835">
    <property type="entry name" value="IG_LIKE"/>
    <property type="match status" value="5"/>
</dbReference>
<keyword evidence="3 8" id="KW-0812">Transmembrane</keyword>
<accession>A0A9D3NRQ9</accession>
<feature type="transmembrane region" description="Helical" evidence="8">
    <location>
        <begin position="1361"/>
        <end position="1386"/>
    </location>
</feature>
<dbReference type="InterPro" id="IPR003598">
    <property type="entry name" value="Ig_sub2"/>
</dbReference>
<comment type="caution">
    <text evidence="11">The sequence shown here is derived from an EMBL/GenBank/DDBJ whole genome shotgun (WGS) entry which is preliminary data.</text>
</comment>
<feature type="domain" description="Ig-like" evidence="10">
    <location>
        <begin position="1166"/>
        <end position="1250"/>
    </location>
</feature>
<dbReference type="SMART" id="SM00408">
    <property type="entry name" value="IGc2"/>
    <property type="match status" value="4"/>
</dbReference>
<evidence type="ECO:0000256" key="9">
    <source>
        <dbReference type="SAM" id="MobiDB-lite"/>
    </source>
</evidence>
<feature type="transmembrane region" description="Helical" evidence="8">
    <location>
        <begin position="389"/>
        <end position="409"/>
    </location>
</feature>
<dbReference type="InterPro" id="IPR007110">
    <property type="entry name" value="Ig-like_dom"/>
</dbReference>
<sequence length="1474" mass="167826">MESTPVIYNRLISDQSTVSADSELSLEDYQNDIFEQLPSAQRRLQNKDQAQEDEVHWNPNQPLKMLPLCIQEKRTLRDRKQLERQRIGYWASWKRSQEIARRRLREQMRRAVSGLLLWKTTLHNIEGRFGVGVKAYFVFLRYLLFLNFLNCGIIGGSVLSPSLYNRTKSVHASLSKIFSENASVLDIFLGTGFMEHSPVFYGFYIKRNLHSDCLNTALLFFFGMLTILLLNLIMIVRRMVVGYKNTWLTGITFNANMSYKVFCGWDFCIREPEVACLKHNLIKNELKMDLEEQKFRQKVSGRSLKQWIVLYILRVVLNFVVLVLLGGSIFLIYYATNTLPSVQTSATLNLLSGYLSPITITLVNFVMPHFFSAITAYEDYSLTTQLNVTLARSIVLKLGSLAIYLIFLYRKKYETMCVATEFGKEMYKLTIFQLLASFCNTFLVAYPRKLLVEKCLSSNFLRRVGKQQFVIQMNVLDLVYSQTVTWVGVFYCPLLPAISICKLVAIFYISKFNLLRCCDPARKMFRTTSSSVLFHFMLLLGLIMSAINLGFNSELNKSDSKCGPFQGNRTLHEVTSKCVNTLPYAAKEGIRYMTSEAFAFVIILTEIIVLTSYVSRGRSNQKTMERLKDMLVMCSSDKRYLVKHHATLLRRKKTTKRSAKAAVQQVCRWIFSQTRIYWAYPDPNPPAIYEGAGFNLSCNARKGTHLTYSWYHNKQEVTSPSPLHHFVGNMLTVDKADERHAGSYSCMAKNMIRNKTRVSTSMLTTVVVKKYLSAPRLSFTLFHNGLGYSANISCRLAYGSPPVTFQLLLNGNHVDVQRVDLLEAWFSQPVTVGLDMGTVQCLAENDIQQLLSNPVNLEVAPVTGTAQVQVEYLHRADSVETAALLQCVITTGTFPIFLWSFNGSTIPLGANLIQNDQFLVLTHIKPENLGYYSCRARDSFNSNSSWVESEDVFLEMTGFCTMWQKADAKITLGKPVLSGPSRSLVGSFEEFYCKLDNIQTNETILYDLFNEVNLYRAMGEYSSHSKEEATFPSLITPDYDGTLICKASVQNNSEISPTFSSWMNFSVVVPVEGAHIISSPPSEELWERDSVTLQCNVTKGTYVSYEWFLNDRLLLNDSNELHISSLSSKDSGKYVCVATNYLNETDYYNSRSDGRNVHVKEHLTKPKISFEVIKNVDGNFSANVKCQVTKGSPPINFTLLKNNHKVNTVISEHQYALFTLPITLDQDMGMMYCQANMGKGPLQSENLDINVESVGGNVTMALQKGIGRDFEVSGVWLNCKVERGMHPQYNWFINNTRLEGQGSFYSTFAPNNSGLTVSLYPNSGSAGFYHCEAFNSFDNTTRLRSTTILISHEVFNKVSPVVTATVLTFFSLLICAVLACCVYGVVLRKKRSKLYMFRLKDFTDKHILMDEDDDDDHHHHDEEIEENKYEEENNDLDAEEYIEDMEVVQASMMKDSDESEEEDEDEEEEETILQ</sequence>
<feature type="transmembrane region" description="Helical" evidence="8">
    <location>
        <begin position="354"/>
        <end position="377"/>
    </location>
</feature>
<keyword evidence="4" id="KW-0732">Signal</keyword>
<feature type="transmembrane region" description="Helical" evidence="8">
    <location>
        <begin position="184"/>
        <end position="205"/>
    </location>
</feature>
<keyword evidence="6 8" id="KW-0472">Membrane</keyword>
<dbReference type="InterPro" id="IPR038900">
    <property type="entry name" value="TMC"/>
</dbReference>
<dbReference type="Proteomes" id="UP000824219">
    <property type="component" value="Linkage Group LG10"/>
</dbReference>
<proteinExistence type="inferred from homology"/>
<feature type="transmembrane region" description="Helical" evidence="8">
    <location>
        <begin position="308"/>
        <end position="334"/>
    </location>
</feature>
<dbReference type="Pfam" id="PF17736">
    <property type="entry name" value="Ig_C17orf99"/>
    <property type="match status" value="1"/>
</dbReference>
<dbReference type="InterPro" id="IPR040878">
    <property type="entry name" value="IL-40-like_Ig"/>
</dbReference>
<dbReference type="PANTHER" id="PTHR23302">
    <property type="entry name" value="TRANSMEMBRANE CHANNEL-RELATED"/>
    <property type="match status" value="1"/>
</dbReference>
<feature type="transmembrane region" description="Helical" evidence="8">
    <location>
        <begin position="142"/>
        <end position="164"/>
    </location>
</feature>
<feature type="compositionally biased region" description="Acidic residues" evidence="9">
    <location>
        <begin position="1457"/>
        <end position="1474"/>
    </location>
</feature>
<feature type="transmembrane region" description="Helical" evidence="8">
    <location>
        <begin position="532"/>
        <end position="551"/>
    </location>
</feature>
<dbReference type="InterPro" id="IPR012496">
    <property type="entry name" value="TMC_dom"/>
</dbReference>
<keyword evidence="12" id="KW-1185">Reference proteome</keyword>
<feature type="compositionally biased region" description="Acidic residues" evidence="9">
    <location>
        <begin position="1432"/>
        <end position="1446"/>
    </location>
</feature>
<protein>
    <recommendedName>
        <fullName evidence="8">Transmembrane channel-like protein</fullName>
    </recommendedName>
</protein>
<comment type="similarity">
    <text evidence="2 8">Belongs to the TMC family.</text>
</comment>
<gene>
    <name evidence="11" type="ORF">KOW79_008931</name>
</gene>
<feature type="compositionally biased region" description="Basic and acidic residues" evidence="9">
    <location>
        <begin position="1416"/>
        <end position="1431"/>
    </location>
</feature>
<dbReference type="SMART" id="SM00409">
    <property type="entry name" value="IG"/>
    <property type="match status" value="3"/>
</dbReference>
<dbReference type="Pfam" id="PF13927">
    <property type="entry name" value="Ig_3"/>
    <property type="match status" value="2"/>
</dbReference>
<feature type="domain" description="Ig-like" evidence="10">
    <location>
        <begin position="1277"/>
        <end position="1347"/>
    </location>
</feature>
<feature type="domain" description="Ig-like" evidence="10">
    <location>
        <begin position="1057"/>
        <end position="1158"/>
    </location>
</feature>
<dbReference type="SUPFAM" id="SSF48726">
    <property type="entry name" value="Immunoglobulin"/>
    <property type="match status" value="4"/>
</dbReference>
<evidence type="ECO:0000256" key="7">
    <source>
        <dbReference type="ARBA" id="ARBA00023180"/>
    </source>
</evidence>
<feature type="transmembrane region" description="Helical" evidence="8">
    <location>
        <begin position="597"/>
        <end position="614"/>
    </location>
</feature>
<feature type="transmembrane region" description="Helical" evidence="8">
    <location>
        <begin position="882"/>
        <end position="901"/>
    </location>
</feature>
<dbReference type="PANTHER" id="PTHR23302:SF66">
    <property type="entry name" value="TRANSMEMBRANE CHANNEL-LIKE PROTEIN"/>
    <property type="match status" value="1"/>
</dbReference>
<dbReference type="EMBL" id="JAHKSW010000010">
    <property type="protein sequence ID" value="KAG7327325.1"/>
    <property type="molecule type" value="Genomic_DNA"/>
</dbReference>
<dbReference type="Pfam" id="PF07810">
    <property type="entry name" value="TMC"/>
    <property type="match status" value="1"/>
</dbReference>
<organism evidence="11 12">
    <name type="scientific">Hemibagrus wyckioides</name>
    <dbReference type="NCBI Taxonomy" id="337641"/>
    <lineage>
        <taxon>Eukaryota</taxon>
        <taxon>Metazoa</taxon>
        <taxon>Chordata</taxon>
        <taxon>Craniata</taxon>
        <taxon>Vertebrata</taxon>
        <taxon>Euteleostomi</taxon>
        <taxon>Actinopterygii</taxon>
        <taxon>Neopterygii</taxon>
        <taxon>Teleostei</taxon>
        <taxon>Ostariophysi</taxon>
        <taxon>Siluriformes</taxon>
        <taxon>Bagridae</taxon>
        <taxon>Hemibagrus</taxon>
    </lineage>
</organism>
<dbReference type="Gene3D" id="2.60.40.10">
    <property type="entry name" value="Immunoglobulins"/>
    <property type="match status" value="5"/>
</dbReference>
<feature type="domain" description="Ig-like" evidence="10">
    <location>
        <begin position="861"/>
        <end position="953"/>
    </location>
</feature>
<reference evidence="11 12" key="1">
    <citation type="submission" date="2021-06" db="EMBL/GenBank/DDBJ databases">
        <title>Chromosome-level genome assembly of the red-tail catfish (Hemibagrus wyckioides).</title>
        <authorList>
            <person name="Shao F."/>
        </authorList>
    </citation>
    <scope>NUCLEOTIDE SEQUENCE [LARGE SCALE GENOMIC DNA]</scope>
    <source>
        <strain evidence="11">EC202008001</strain>
        <tissue evidence="11">Blood</tissue>
    </source>
</reference>
<keyword evidence="5 8" id="KW-1133">Transmembrane helix</keyword>
<feature type="domain" description="Ig-like" evidence="10">
    <location>
        <begin position="681"/>
        <end position="764"/>
    </location>
</feature>
<evidence type="ECO:0000256" key="2">
    <source>
        <dbReference type="ARBA" id="ARBA00006510"/>
    </source>
</evidence>
<dbReference type="OrthoDB" id="9947088at2759"/>
<feature type="transmembrane region" description="Helical" evidence="8">
    <location>
        <begin position="494"/>
        <end position="511"/>
    </location>
</feature>